<evidence type="ECO:0000313" key="1">
    <source>
        <dbReference type="EMBL" id="KAI9507531.1"/>
    </source>
</evidence>
<dbReference type="Proteomes" id="UP001207468">
    <property type="component" value="Unassembled WGS sequence"/>
</dbReference>
<dbReference type="EMBL" id="JAGFNK010000121">
    <property type="protein sequence ID" value="KAI9507531.1"/>
    <property type="molecule type" value="Genomic_DNA"/>
</dbReference>
<sequence>MLISHVRFSFSFSLISSFLSFYVLKSNPTLEIPLAHNCASCMHDLCAIHFFAFILPCHIHIHIHVVTMHVCVPLPVPAGLLLLVRM</sequence>
<proteinExistence type="predicted"/>
<comment type="caution">
    <text evidence="1">The sequence shown here is derived from an EMBL/GenBank/DDBJ whole genome shotgun (WGS) entry which is preliminary data.</text>
</comment>
<protein>
    <submittedName>
        <fullName evidence="1">Uncharacterized protein</fullName>
    </submittedName>
</protein>
<gene>
    <name evidence="1" type="ORF">F5148DRAFT_1204065</name>
</gene>
<organism evidence="1 2">
    <name type="scientific">Russula earlei</name>
    <dbReference type="NCBI Taxonomy" id="71964"/>
    <lineage>
        <taxon>Eukaryota</taxon>
        <taxon>Fungi</taxon>
        <taxon>Dikarya</taxon>
        <taxon>Basidiomycota</taxon>
        <taxon>Agaricomycotina</taxon>
        <taxon>Agaricomycetes</taxon>
        <taxon>Russulales</taxon>
        <taxon>Russulaceae</taxon>
        <taxon>Russula</taxon>
    </lineage>
</organism>
<keyword evidence="2" id="KW-1185">Reference proteome</keyword>
<accession>A0ACC0U7X3</accession>
<reference evidence="1" key="1">
    <citation type="submission" date="2021-03" db="EMBL/GenBank/DDBJ databases">
        <title>Evolutionary priming and transition to the ectomycorrhizal habit in an iconic lineage of mushroom-forming fungi: is preadaptation a requirement?</title>
        <authorList>
            <consortium name="DOE Joint Genome Institute"/>
            <person name="Looney B.P."/>
            <person name="Miyauchi S."/>
            <person name="Morin E."/>
            <person name="Drula E."/>
            <person name="Courty P.E."/>
            <person name="Chicoki N."/>
            <person name="Fauchery L."/>
            <person name="Kohler A."/>
            <person name="Kuo A."/>
            <person name="LaButti K."/>
            <person name="Pangilinan J."/>
            <person name="Lipzen A."/>
            <person name="Riley R."/>
            <person name="Andreopoulos W."/>
            <person name="He G."/>
            <person name="Johnson J."/>
            <person name="Barry K.W."/>
            <person name="Grigoriev I.V."/>
            <person name="Nagy L."/>
            <person name="Hibbett D."/>
            <person name="Henrissat B."/>
            <person name="Matheny P.B."/>
            <person name="Labbe J."/>
            <person name="Martin A.F."/>
        </authorList>
    </citation>
    <scope>NUCLEOTIDE SEQUENCE</scope>
    <source>
        <strain evidence="1">BPL698</strain>
    </source>
</reference>
<feature type="non-terminal residue" evidence="1">
    <location>
        <position position="86"/>
    </location>
</feature>
<name>A0ACC0U7X3_9AGAM</name>
<evidence type="ECO:0000313" key="2">
    <source>
        <dbReference type="Proteomes" id="UP001207468"/>
    </source>
</evidence>